<dbReference type="InterPro" id="IPR050367">
    <property type="entry name" value="APC_superfamily"/>
</dbReference>
<proteinExistence type="predicted"/>
<organism evidence="8 9">
    <name type="scientific">Polymorphospora lycopeni</name>
    <dbReference type="NCBI Taxonomy" id="3140240"/>
    <lineage>
        <taxon>Bacteria</taxon>
        <taxon>Bacillati</taxon>
        <taxon>Actinomycetota</taxon>
        <taxon>Actinomycetes</taxon>
        <taxon>Micromonosporales</taxon>
        <taxon>Micromonosporaceae</taxon>
        <taxon>Polymorphospora</taxon>
    </lineage>
</organism>
<dbReference type="Proteomes" id="UP001582793">
    <property type="component" value="Unassembled WGS sequence"/>
</dbReference>
<feature type="transmembrane region" description="Helical" evidence="7">
    <location>
        <begin position="231"/>
        <end position="252"/>
    </location>
</feature>
<feature type="transmembrane region" description="Helical" evidence="7">
    <location>
        <begin position="88"/>
        <end position="106"/>
    </location>
</feature>
<keyword evidence="4 7" id="KW-1133">Transmembrane helix</keyword>
<keyword evidence="9" id="KW-1185">Reference proteome</keyword>
<dbReference type="EMBL" id="JBCGDC010000159">
    <property type="protein sequence ID" value="MFB6397664.1"/>
    <property type="molecule type" value="Genomic_DNA"/>
</dbReference>
<evidence type="ECO:0000256" key="3">
    <source>
        <dbReference type="ARBA" id="ARBA00022692"/>
    </source>
</evidence>
<feature type="transmembrane region" description="Helical" evidence="7">
    <location>
        <begin position="409"/>
        <end position="431"/>
    </location>
</feature>
<accession>A0ABV5D095</accession>
<feature type="transmembrane region" description="Helical" evidence="7">
    <location>
        <begin position="196"/>
        <end position="219"/>
    </location>
</feature>
<comment type="subcellular location">
    <subcellularLocation>
        <location evidence="1">Cell membrane</location>
        <topology evidence="1">Multi-pass membrane protein</topology>
    </subcellularLocation>
</comment>
<keyword evidence="3 7" id="KW-0812">Transmembrane</keyword>
<evidence type="ECO:0000313" key="8">
    <source>
        <dbReference type="EMBL" id="MFB6397664.1"/>
    </source>
</evidence>
<name>A0ABV5D095_9ACTN</name>
<evidence type="ECO:0000313" key="9">
    <source>
        <dbReference type="Proteomes" id="UP001582793"/>
    </source>
</evidence>
<evidence type="ECO:0000256" key="1">
    <source>
        <dbReference type="ARBA" id="ARBA00004651"/>
    </source>
</evidence>
<dbReference type="RefSeq" id="WP_364218384.1">
    <property type="nucleotide sequence ID" value="NZ_JBCGDC010000159.1"/>
</dbReference>
<sequence length="515" mass="52908">MNDQSDPVLTRHPLPTAPAAPAAAPVPPASGAAVTEPAAAPAGTGQLRPNAVGAHHLVFFVVSSAAPLTGMAGFIGLAFILGGIVVPSGYLIAGITYAVFAVGFTAMSRHMRNSGAFYAYITAGFGRTAGGGAAVLAYVAYALGQVGFAAAAGVFTSLMLDAVAGLTVSWQACALVSGLVIAALSYSKVTIGARVLAVLLTLEIGILFVMAVFVLAQGGHEGLSFASFNPVNLVTPSIGVLFVITFIMFIGFEQTAIYSEEARDPRRTVPRATYWSIGVLTVTFTFISWVILMAAGPSRLESLLAGDPSSLMFNLNDEFVGEAMTAVMQILIVTSFFASVLAFHNAGSRYLFSLGREGILPAALARTGGRTKTPSVAGIVHTVLVIGLLAGFGLTSLDPYTQIIAWTNAPTLVGVIALEIATSLAVIRFLGRSGTGESRWQRLIAPALATVLLGGALGLILWQLGLLTGLGYAGNALVLSPLLVGFVAGAVRARRVGRDGGVGDLIPAQRTGSGS</sequence>
<dbReference type="PANTHER" id="PTHR42770">
    <property type="entry name" value="AMINO ACID TRANSPORTER-RELATED"/>
    <property type="match status" value="1"/>
</dbReference>
<dbReference type="PIRSF" id="PIRSF006060">
    <property type="entry name" value="AA_transporter"/>
    <property type="match status" value="1"/>
</dbReference>
<evidence type="ECO:0000256" key="5">
    <source>
        <dbReference type="ARBA" id="ARBA00023136"/>
    </source>
</evidence>
<keyword evidence="5 7" id="KW-0472">Membrane</keyword>
<reference evidence="8 9" key="1">
    <citation type="submission" date="2024-04" db="EMBL/GenBank/DDBJ databases">
        <title>Polymorphospora sp. isolated from Baiyangdian Lake in Xiong'an New Area.</title>
        <authorList>
            <person name="Zhang X."/>
            <person name="Liu J."/>
        </authorList>
    </citation>
    <scope>NUCLEOTIDE SEQUENCE [LARGE SCALE GENOMIC DNA]</scope>
    <source>
        <strain evidence="8 9">2-325</strain>
    </source>
</reference>
<evidence type="ECO:0000256" key="2">
    <source>
        <dbReference type="ARBA" id="ARBA00022475"/>
    </source>
</evidence>
<evidence type="ECO:0000256" key="6">
    <source>
        <dbReference type="SAM" id="MobiDB-lite"/>
    </source>
</evidence>
<feature type="transmembrane region" description="Helical" evidence="7">
    <location>
        <begin position="163"/>
        <end position="184"/>
    </location>
</feature>
<feature type="transmembrane region" description="Helical" evidence="7">
    <location>
        <begin position="443"/>
        <end position="464"/>
    </location>
</feature>
<feature type="transmembrane region" description="Helical" evidence="7">
    <location>
        <begin position="57"/>
        <end position="82"/>
    </location>
</feature>
<feature type="transmembrane region" description="Helical" evidence="7">
    <location>
        <begin position="273"/>
        <end position="295"/>
    </location>
</feature>
<evidence type="ECO:0000256" key="4">
    <source>
        <dbReference type="ARBA" id="ARBA00022989"/>
    </source>
</evidence>
<keyword evidence="2" id="KW-1003">Cell membrane</keyword>
<protein>
    <submittedName>
        <fullName evidence="8">APC family permease</fullName>
    </submittedName>
</protein>
<gene>
    <name evidence="8" type="ORF">AAFH96_31905</name>
</gene>
<feature type="compositionally biased region" description="Low complexity" evidence="6">
    <location>
        <begin position="13"/>
        <end position="41"/>
    </location>
</feature>
<evidence type="ECO:0000256" key="7">
    <source>
        <dbReference type="SAM" id="Phobius"/>
    </source>
</evidence>
<feature type="transmembrane region" description="Helical" evidence="7">
    <location>
        <begin position="118"/>
        <end position="143"/>
    </location>
</feature>
<feature type="transmembrane region" description="Helical" evidence="7">
    <location>
        <begin position="470"/>
        <end position="491"/>
    </location>
</feature>
<dbReference type="Gene3D" id="1.20.1740.10">
    <property type="entry name" value="Amino acid/polyamine transporter I"/>
    <property type="match status" value="1"/>
</dbReference>
<dbReference type="InterPro" id="IPR002293">
    <property type="entry name" value="AA/rel_permease1"/>
</dbReference>
<comment type="caution">
    <text evidence="8">The sequence shown here is derived from an EMBL/GenBank/DDBJ whole genome shotgun (WGS) entry which is preliminary data.</text>
</comment>
<feature type="transmembrane region" description="Helical" evidence="7">
    <location>
        <begin position="376"/>
        <end position="397"/>
    </location>
</feature>
<feature type="transmembrane region" description="Helical" evidence="7">
    <location>
        <begin position="323"/>
        <end position="343"/>
    </location>
</feature>
<dbReference type="PANTHER" id="PTHR42770:SF16">
    <property type="entry name" value="AMINO ACID PERMEASE"/>
    <property type="match status" value="1"/>
</dbReference>
<dbReference type="Pfam" id="PF13520">
    <property type="entry name" value="AA_permease_2"/>
    <property type="match status" value="1"/>
</dbReference>
<feature type="region of interest" description="Disordered" evidence="6">
    <location>
        <begin position="1"/>
        <end position="41"/>
    </location>
</feature>